<gene>
    <name evidence="2" type="ORF">QZM56_08775</name>
</gene>
<keyword evidence="2" id="KW-0328">Glycosyltransferase</keyword>
<dbReference type="CDD" id="cd00761">
    <property type="entry name" value="Glyco_tranf_GTA_type"/>
    <property type="match status" value="1"/>
</dbReference>
<dbReference type="Pfam" id="PF00535">
    <property type="entry name" value="Glycos_transf_2"/>
    <property type="match status" value="1"/>
</dbReference>
<protein>
    <submittedName>
        <fullName evidence="2">Glycosyltransferase family A protein</fullName>
        <ecNumber evidence="2">2.4.-.-</ecNumber>
    </submittedName>
</protein>
<feature type="domain" description="Glycosyltransferase 2-like" evidence="1">
    <location>
        <begin position="28"/>
        <end position="123"/>
    </location>
</feature>
<sequence>MTKFDITAVINGHAEGLLAHASLNSLSRSADAAAAAGLRVEMLAVLDKPNALTLQVFEEYASRREDLRIVTVEHGDLGYARNSAADEANGKWIGFLDADDIWCTDWLVAAHKAAEADRRNVAWHPEVNVCFGATPNIYLHVDMEDPSFHVAQLAFTNAWTSLVFTSRDFLRSVPYSGTDFKNNIGYEDWGWNISVINSGGIHKIVPGTSHAIRTRHTSLVKQTTAAGCIPRPSDLFRNAIRNRAGKESERLLSEQAD</sequence>
<organism evidence="2 3">
    <name type="scientific">Burkholderia contaminans</name>
    <dbReference type="NCBI Taxonomy" id="488447"/>
    <lineage>
        <taxon>Bacteria</taxon>
        <taxon>Pseudomonadati</taxon>
        <taxon>Pseudomonadota</taxon>
        <taxon>Betaproteobacteria</taxon>
        <taxon>Burkholderiales</taxon>
        <taxon>Burkholderiaceae</taxon>
        <taxon>Burkholderia</taxon>
        <taxon>Burkholderia cepacia complex</taxon>
    </lineage>
</organism>
<name>A0AAP4VIP2_9BURK</name>
<dbReference type="EC" id="2.4.-.-" evidence="2"/>
<dbReference type="EMBL" id="JAUJQS010000005">
    <property type="protein sequence ID" value="MDN7564586.1"/>
    <property type="molecule type" value="Genomic_DNA"/>
</dbReference>
<dbReference type="SUPFAM" id="SSF53448">
    <property type="entry name" value="Nucleotide-diphospho-sugar transferases"/>
    <property type="match status" value="1"/>
</dbReference>
<evidence type="ECO:0000313" key="3">
    <source>
        <dbReference type="Proteomes" id="UP001172109"/>
    </source>
</evidence>
<dbReference type="PANTHER" id="PTHR22916">
    <property type="entry name" value="GLYCOSYLTRANSFERASE"/>
    <property type="match status" value="1"/>
</dbReference>
<dbReference type="Proteomes" id="UP001172109">
    <property type="component" value="Unassembled WGS sequence"/>
</dbReference>
<dbReference type="RefSeq" id="WP_105816061.1">
    <property type="nucleotide sequence ID" value="NZ_CADEUY010000010.1"/>
</dbReference>
<dbReference type="GO" id="GO:0016758">
    <property type="term" value="F:hexosyltransferase activity"/>
    <property type="evidence" value="ECO:0007669"/>
    <property type="project" value="UniProtKB-ARBA"/>
</dbReference>
<evidence type="ECO:0000313" key="2">
    <source>
        <dbReference type="EMBL" id="MDN7564586.1"/>
    </source>
</evidence>
<evidence type="ECO:0000259" key="1">
    <source>
        <dbReference type="Pfam" id="PF00535"/>
    </source>
</evidence>
<reference evidence="2" key="1">
    <citation type="submission" date="2023-07" db="EMBL/GenBank/DDBJ databases">
        <title>A collection of bacterial strains from the Burkholderia cepacia Research Laboratory and Repository.</title>
        <authorList>
            <person name="Lipuma J."/>
            <person name="Spilker T."/>
            <person name="Caverly L."/>
        </authorList>
    </citation>
    <scope>NUCLEOTIDE SEQUENCE</scope>
    <source>
        <strain evidence="2">AU44979</strain>
    </source>
</reference>
<proteinExistence type="predicted"/>
<dbReference type="Gene3D" id="3.90.550.10">
    <property type="entry name" value="Spore Coat Polysaccharide Biosynthesis Protein SpsA, Chain A"/>
    <property type="match status" value="1"/>
</dbReference>
<dbReference type="AlphaFoldDB" id="A0AAP4VIP2"/>
<dbReference type="InterPro" id="IPR001173">
    <property type="entry name" value="Glyco_trans_2-like"/>
</dbReference>
<accession>A0AAP4VIP2</accession>
<comment type="caution">
    <text evidence="2">The sequence shown here is derived from an EMBL/GenBank/DDBJ whole genome shotgun (WGS) entry which is preliminary data.</text>
</comment>
<dbReference type="InterPro" id="IPR029044">
    <property type="entry name" value="Nucleotide-diphossugar_trans"/>
</dbReference>
<keyword evidence="2" id="KW-0808">Transferase</keyword>